<sequence length="107" mass="11305">MKQIERKGRGGRGEKEVMKRVCQVVGAPSACCVPIVAVPGSGVCSECGVQVLPSAHSSDQGIDEANLKLLTTPRTNIAYRKNHGSVSRRLTNYPPPGPRLPEGIGLA</sequence>
<dbReference type="EMBL" id="CADEAL010001079">
    <property type="protein sequence ID" value="CAB1428700.1"/>
    <property type="molecule type" value="Genomic_DNA"/>
</dbReference>
<feature type="region of interest" description="Disordered" evidence="1">
    <location>
        <begin position="80"/>
        <end position="107"/>
    </location>
</feature>
<organism evidence="2 3">
    <name type="scientific">Pleuronectes platessa</name>
    <name type="common">European plaice</name>
    <dbReference type="NCBI Taxonomy" id="8262"/>
    <lineage>
        <taxon>Eukaryota</taxon>
        <taxon>Metazoa</taxon>
        <taxon>Chordata</taxon>
        <taxon>Craniata</taxon>
        <taxon>Vertebrata</taxon>
        <taxon>Euteleostomi</taxon>
        <taxon>Actinopterygii</taxon>
        <taxon>Neopterygii</taxon>
        <taxon>Teleostei</taxon>
        <taxon>Neoteleostei</taxon>
        <taxon>Acanthomorphata</taxon>
        <taxon>Carangaria</taxon>
        <taxon>Pleuronectiformes</taxon>
        <taxon>Pleuronectoidei</taxon>
        <taxon>Pleuronectidae</taxon>
        <taxon>Pleuronectes</taxon>
    </lineage>
</organism>
<proteinExistence type="predicted"/>
<evidence type="ECO:0000313" key="3">
    <source>
        <dbReference type="Proteomes" id="UP001153269"/>
    </source>
</evidence>
<evidence type="ECO:0000256" key="1">
    <source>
        <dbReference type="SAM" id="MobiDB-lite"/>
    </source>
</evidence>
<name>A0A9N7YEM9_PLEPL</name>
<gene>
    <name evidence="2" type="ORF">PLEPLA_LOCUS16674</name>
</gene>
<comment type="caution">
    <text evidence="2">The sequence shown here is derived from an EMBL/GenBank/DDBJ whole genome shotgun (WGS) entry which is preliminary data.</text>
</comment>
<evidence type="ECO:0000313" key="2">
    <source>
        <dbReference type="EMBL" id="CAB1428700.1"/>
    </source>
</evidence>
<keyword evidence="3" id="KW-1185">Reference proteome</keyword>
<dbReference type="AlphaFoldDB" id="A0A9N7YEM9"/>
<reference evidence="2" key="1">
    <citation type="submission" date="2020-03" db="EMBL/GenBank/DDBJ databases">
        <authorList>
            <person name="Weist P."/>
        </authorList>
    </citation>
    <scope>NUCLEOTIDE SEQUENCE</scope>
</reference>
<accession>A0A9N7YEM9</accession>
<dbReference type="Proteomes" id="UP001153269">
    <property type="component" value="Unassembled WGS sequence"/>
</dbReference>
<protein>
    <submittedName>
        <fullName evidence="2">Uncharacterized protein</fullName>
    </submittedName>
</protein>